<comment type="caution">
    <text evidence="1">The sequence shown here is derived from an EMBL/GenBank/DDBJ whole genome shotgun (WGS) entry which is preliminary data.</text>
</comment>
<reference evidence="1" key="1">
    <citation type="submission" date="2020-10" db="EMBL/GenBank/DDBJ databases">
        <authorList>
            <person name="Gilroy R."/>
        </authorList>
    </citation>
    <scope>NUCLEOTIDE SEQUENCE</scope>
    <source>
        <strain evidence="1">ChiSjej1B19-7085</strain>
    </source>
</reference>
<gene>
    <name evidence="1" type="ORF">IAA54_00330</name>
</gene>
<accession>A0A9D1J0K4</accession>
<dbReference type="AlphaFoldDB" id="A0A9D1J0K4"/>
<evidence type="ECO:0000313" key="2">
    <source>
        <dbReference type="Proteomes" id="UP000886785"/>
    </source>
</evidence>
<proteinExistence type="predicted"/>
<organism evidence="1 2">
    <name type="scientific">Candidatus Gallacutalibacter pullicola</name>
    <dbReference type="NCBI Taxonomy" id="2840830"/>
    <lineage>
        <taxon>Bacteria</taxon>
        <taxon>Bacillati</taxon>
        <taxon>Bacillota</taxon>
        <taxon>Clostridia</taxon>
        <taxon>Eubacteriales</taxon>
        <taxon>Candidatus Gallacutalibacter</taxon>
    </lineage>
</organism>
<dbReference type="Proteomes" id="UP000886785">
    <property type="component" value="Unassembled WGS sequence"/>
</dbReference>
<evidence type="ECO:0000313" key="1">
    <source>
        <dbReference type="EMBL" id="HIR56094.1"/>
    </source>
</evidence>
<dbReference type="EMBL" id="DVHF01000004">
    <property type="protein sequence ID" value="HIR56094.1"/>
    <property type="molecule type" value="Genomic_DNA"/>
</dbReference>
<sequence>MSLGLVFPEDISVWINGEEIGAVKGWSSVSQRELYEVQAMEEQEPKALLPYGEHHRVTLDRLSSAAPGELRALSDFRITLKEKGRNVLFSGCEWQEFEEEMGLSGPAVIRAVLTARSREEEDA</sequence>
<name>A0A9D1J0K4_9FIRM</name>
<reference evidence="1" key="2">
    <citation type="journal article" date="2021" name="PeerJ">
        <title>Extensive microbial diversity within the chicken gut microbiome revealed by metagenomics and culture.</title>
        <authorList>
            <person name="Gilroy R."/>
            <person name="Ravi A."/>
            <person name="Getino M."/>
            <person name="Pursley I."/>
            <person name="Horton D.L."/>
            <person name="Alikhan N.F."/>
            <person name="Baker D."/>
            <person name="Gharbi K."/>
            <person name="Hall N."/>
            <person name="Watson M."/>
            <person name="Adriaenssens E.M."/>
            <person name="Foster-Nyarko E."/>
            <person name="Jarju S."/>
            <person name="Secka A."/>
            <person name="Antonio M."/>
            <person name="Oren A."/>
            <person name="Chaudhuri R.R."/>
            <person name="La Ragione R."/>
            <person name="Hildebrand F."/>
            <person name="Pallen M.J."/>
        </authorList>
    </citation>
    <scope>NUCLEOTIDE SEQUENCE</scope>
    <source>
        <strain evidence="1">ChiSjej1B19-7085</strain>
    </source>
</reference>
<protein>
    <submittedName>
        <fullName evidence="1">Uncharacterized protein</fullName>
    </submittedName>
</protein>